<proteinExistence type="predicted"/>
<gene>
    <name evidence="1" type="ORF">MENT_LOCUS42262</name>
</gene>
<organism evidence="1 2">
    <name type="scientific">Meloidogyne enterolobii</name>
    <name type="common">Root-knot nematode worm</name>
    <name type="synonym">Meloidogyne mayaguensis</name>
    <dbReference type="NCBI Taxonomy" id="390850"/>
    <lineage>
        <taxon>Eukaryota</taxon>
        <taxon>Metazoa</taxon>
        <taxon>Ecdysozoa</taxon>
        <taxon>Nematoda</taxon>
        <taxon>Chromadorea</taxon>
        <taxon>Rhabditida</taxon>
        <taxon>Tylenchina</taxon>
        <taxon>Tylenchomorpha</taxon>
        <taxon>Tylenchoidea</taxon>
        <taxon>Meloidogynidae</taxon>
        <taxon>Meloidogyninae</taxon>
        <taxon>Meloidogyne</taxon>
    </lineage>
</organism>
<dbReference type="EMBL" id="CAJEWN010000754">
    <property type="protein sequence ID" value="CAD2189536.1"/>
    <property type="molecule type" value="Genomic_DNA"/>
</dbReference>
<dbReference type="AlphaFoldDB" id="A0A6V7WRV4"/>
<sequence>MAPTKSRAVWLREWISRIEEIPFIQLMGRLFFVKLVNRRQQAPATQFFQLNQHNSTEKHKANVERREKKQIKDNSTWQDLAYIHSNFGELPQSIVRLEKQGLSIHEALEVFANVRNKLDSAIGDKGNSELCPPHFFPSLRMT</sequence>
<protein>
    <submittedName>
        <fullName evidence="1">Uncharacterized protein</fullName>
    </submittedName>
</protein>
<name>A0A6V7WRV4_MELEN</name>
<evidence type="ECO:0000313" key="1">
    <source>
        <dbReference type="EMBL" id="CAD2189536.1"/>
    </source>
</evidence>
<accession>A0A6V7WRV4</accession>
<evidence type="ECO:0000313" key="2">
    <source>
        <dbReference type="Proteomes" id="UP000580250"/>
    </source>
</evidence>
<dbReference type="OrthoDB" id="6623574at2759"/>
<dbReference type="Proteomes" id="UP000580250">
    <property type="component" value="Unassembled WGS sequence"/>
</dbReference>
<reference evidence="1 2" key="1">
    <citation type="submission" date="2020-08" db="EMBL/GenBank/DDBJ databases">
        <authorList>
            <person name="Koutsovoulos G."/>
            <person name="Danchin GJ E."/>
        </authorList>
    </citation>
    <scope>NUCLEOTIDE SEQUENCE [LARGE SCALE GENOMIC DNA]</scope>
</reference>
<comment type="caution">
    <text evidence="1">The sequence shown here is derived from an EMBL/GenBank/DDBJ whole genome shotgun (WGS) entry which is preliminary data.</text>
</comment>